<evidence type="ECO:0000256" key="3">
    <source>
        <dbReference type="ARBA" id="ARBA00022763"/>
    </source>
</evidence>
<comment type="similarity">
    <text evidence="6">Belongs to the Vsr family.</text>
</comment>
<keyword evidence="4" id="KW-0378">Hydrolase</keyword>
<evidence type="ECO:0000313" key="7">
    <source>
        <dbReference type="EMBL" id="BDX07984.1"/>
    </source>
</evidence>
<evidence type="ECO:0000256" key="2">
    <source>
        <dbReference type="ARBA" id="ARBA00022759"/>
    </source>
</evidence>
<name>A0AA48KTW9_9ALTE</name>
<dbReference type="InterPro" id="IPR004603">
    <property type="entry name" value="DNA_mismatch_endonuc_vsr"/>
</dbReference>
<dbReference type="Gene3D" id="3.40.960.10">
    <property type="entry name" value="VSR Endonuclease"/>
    <property type="match status" value="1"/>
</dbReference>
<protein>
    <submittedName>
        <fullName evidence="7">Very short patch repair endonuclease</fullName>
    </submittedName>
</protein>
<evidence type="ECO:0000313" key="8">
    <source>
        <dbReference type="Proteomes" id="UP001333710"/>
    </source>
</evidence>
<keyword evidence="2 7" id="KW-0255">Endonuclease</keyword>
<gene>
    <name evidence="7" type="ORF">MACH26_35050</name>
</gene>
<dbReference type="InterPro" id="IPR011335">
    <property type="entry name" value="Restrct_endonuc-II-like"/>
</dbReference>
<evidence type="ECO:0000256" key="6">
    <source>
        <dbReference type="ARBA" id="ARBA00029466"/>
    </source>
</evidence>
<dbReference type="NCBIfam" id="TIGR00632">
    <property type="entry name" value="vsr"/>
    <property type="match status" value="1"/>
</dbReference>
<dbReference type="CDD" id="cd00221">
    <property type="entry name" value="Vsr"/>
    <property type="match status" value="1"/>
</dbReference>
<proteinExistence type="inferred from homology"/>
<keyword evidence="3" id="KW-0227">DNA damage</keyword>
<dbReference type="GO" id="GO:0004519">
    <property type="term" value="F:endonuclease activity"/>
    <property type="evidence" value="ECO:0007669"/>
    <property type="project" value="UniProtKB-KW"/>
</dbReference>
<evidence type="ECO:0000256" key="1">
    <source>
        <dbReference type="ARBA" id="ARBA00022722"/>
    </source>
</evidence>
<dbReference type="RefSeq" id="WP_338294080.1">
    <property type="nucleotide sequence ID" value="NZ_AP027272.1"/>
</dbReference>
<dbReference type="EMBL" id="AP027272">
    <property type="protein sequence ID" value="BDX07984.1"/>
    <property type="molecule type" value="Genomic_DNA"/>
</dbReference>
<evidence type="ECO:0000256" key="5">
    <source>
        <dbReference type="ARBA" id="ARBA00023204"/>
    </source>
</evidence>
<reference evidence="7" key="1">
    <citation type="submission" date="2023-01" db="EMBL/GenBank/DDBJ databases">
        <title>Complete genome sequence of Planctobacterium marinum strain Dej080120_11.</title>
        <authorList>
            <person name="Ueki S."/>
            <person name="Maruyama F."/>
        </authorList>
    </citation>
    <scope>NUCLEOTIDE SEQUENCE</scope>
    <source>
        <strain evidence="7">Dej080120_11</strain>
    </source>
</reference>
<sequence length="164" mass="19068">MTDVHSPQQRHKNMAAVKNKDTKAELLVAAELQKLQIKFEKQLKISKAKVDFYLPEYNTAVLVHGCFWHGHDCHLFKVPATRTDFWLTKIKSNQARDQQHTNAMKQDKIRILIIWECAVRGRQKLAQDALCERIEEFLLSQQIAAQINSNGFDVHWNKQTKSTD</sequence>
<dbReference type="AlphaFoldDB" id="A0AA48KTW9"/>
<dbReference type="SUPFAM" id="SSF52980">
    <property type="entry name" value="Restriction endonuclease-like"/>
    <property type="match status" value="1"/>
</dbReference>
<keyword evidence="5" id="KW-0234">DNA repair</keyword>
<dbReference type="KEGG" id="pmaw:MACH26_35050"/>
<organism evidence="7 8">
    <name type="scientific">Planctobacterium marinum</name>
    <dbReference type="NCBI Taxonomy" id="1631968"/>
    <lineage>
        <taxon>Bacteria</taxon>
        <taxon>Pseudomonadati</taxon>
        <taxon>Pseudomonadota</taxon>
        <taxon>Gammaproteobacteria</taxon>
        <taxon>Alteromonadales</taxon>
        <taxon>Alteromonadaceae</taxon>
        <taxon>Planctobacterium</taxon>
    </lineage>
</organism>
<keyword evidence="1" id="KW-0540">Nuclease</keyword>
<dbReference type="Pfam" id="PF03852">
    <property type="entry name" value="Vsr"/>
    <property type="match status" value="1"/>
</dbReference>
<accession>A0AA48KTW9</accession>
<keyword evidence="8" id="KW-1185">Reference proteome</keyword>
<dbReference type="Proteomes" id="UP001333710">
    <property type="component" value="Chromosome"/>
</dbReference>
<dbReference type="GO" id="GO:0006298">
    <property type="term" value="P:mismatch repair"/>
    <property type="evidence" value="ECO:0007669"/>
    <property type="project" value="InterPro"/>
</dbReference>
<dbReference type="GO" id="GO:0016787">
    <property type="term" value="F:hydrolase activity"/>
    <property type="evidence" value="ECO:0007669"/>
    <property type="project" value="UniProtKB-KW"/>
</dbReference>
<evidence type="ECO:0000256" key="4">
    <source>
        <dbReference type="ARBA" id="ARBA00022801"/>
    </source>
</evidence>